<dbReference type="EMBL" id="LKAM01000007">
    <property type="protein sequence ID" value="KUM47378.1"/>
    <property type="molecule type" value="Genomic_DNA"/>
</dbReference>
<geneLocation type="mitochondrion" evidence="1"/>
<organism evidence="1">
    <name type="scientific">Picea glauca</name>
    <name type="common">White spruce</name>
    <name type="synonym">Pinus glauca</name>
    <dbReference type="NCBI Taxonomy" id="3330"/>
    <lineage>
        <taxon>Eukaryota</taxon>
        <taxon>Viridiplantae</taxon>
        <taxon>Streptophyta</taxon>
        <taxon>Embryophyta</taxon>
        <taxon>Tracheophyta</taxon>
        <taxon>Spermatophyta</taxon>
        <taxon>Pinopsida</taxon>
        <taxon>Pinidae</taxon>
        <taxon>Conifers I</taxon>
        <taxon>Pinales</taxon>
        <taxon>Pinaceae</taxon>
        <taxon>Picea</taxon>
    </lineage>
</organism>
<protein>
    <submittedName>
        <fullName evidence="1">Uncharacterized protein</fullName>
    </submittedName>
</protein>
<comment type="caution">
    <text evidence="1">The sequence shown here is derived from an EMBL/GenBank/DDBJ whole genome shotgun (WGS) entry which is preliminary data.</text>
</comment>
<keyword evidence="1" id="KW-0496">Mitochondrion</keyword>
<proteinExistence type="predicted"/>
<dbReference type="AlphaFoldDB" id="A0A117NGV5"/>
<name>A0A117NGV5_PICGL</name>
<accession>A0A117NGV5</accession>
<sequence>MGALSLLYSLFPFSGMGQQQRLYPMGMSADPISGPRAILVR</sequence>
<gene>
    <name evidence="1" type="ORF">ABT39_MTgene5563</name>
</gene>
<reference evidence="1" key="1">
    <citation type="journal article" date="2015" name="Genome Biol. Evol.">
        <title>Organellar Genomes of White Spruce (Picea glauca): Assembly and Annotation.</title>
        <authorList>
            <person name="Jackman S.D."/>
            <person name="Warren R.L."/>
            <person name="Gibb E.A."/>
            <person name="Vandervalk B.P."/>
            <person name="Mohamadi H."/>
            <person name="Chu J."/>
            <person name="Raymond A."/>
            <person name="Pleasance S."/>
            <person name="Coope R."/>
            <person name="Wildung M.R."/>
            <person name="Ritland C.E."/>
            <person name="Bousquet J."/>
            <person name="Jones S.J."/>
            <person name="Bohlmann J."/>
            <person name="Birol I."/>
        </authorList>
    </citation>
    <scope>NUCLEOTIDE SEQUENCE [LARGE SCALE GENOMIC DNA]</scope>
    <source>
        <tissue evidence="1">Flushing bud</tissue>
    </source>
</reference>
<evidence type="ECO:0000313" key="1">
    <source>
        <dbReference type="EMBL" id="KUM47378.1"/>
    </source>
</evidence>